<evidence type="ECO:0000313" key="2">
    <source>
        <dbReference type="Proteomes" id="UP000324748"/>
    </source>
</evidence>
<evidence type="ECO:0000313" key="1">
    <source>
        <dbReference type="EMBL" id="KAA1069771.1"/>
    </source>
</evidence>
<reference evidence="1 2" key="1">
    <citation type="submission" date="2019-05" db="EMBL/GenBank/DDBJ databases">
        <title>Emergence of the Ug99 lineage of the wheat stem rust pathogen through somatic hybridization.</title>
        <authorList>
            <person name="Li F."/>
            <person name="Upadhyaya N.M."/>
            <person name="Sperschneider J."/>
            <person name="Matny O."/>
            <person name="Nguyen-Phuc H."/>
            <person name="Mago R."/>
            <person name="Raley C."/>
            <person name="Miller M.E."/>
            <person name="Silverstein K.A.T."/>
            <person name="Henningsen E."/>
            <person name="Hirsch C.D."/>
            <person name="Visser B."/>
            <person name="Pretorius Z.A."/>
            <person name="Steffenson B.J."/>
            <person name="Schwessinger B."/>
            <person name="Dodds P.N."/>
            <person name="Figueroa M."/>
        </authorList>
    </citation>
    <scope>NUCLEOTIDE SEQUENCE [LARGE SCALE GENOMIC DNA]</scope>
    <source>
        <strain evidence="1">21-0</strain>
    </source>
</reference>
<protein>
    <submittedName>
        <fullName evidence="1">Uncharacterized protein</fullName>
    </submittedName>
</protein>
<gene>
    <name evidence="1" type="ORF">PGT21_033035</name>
</gene>
<sequence>MLYLAKEIEAWVWLAGVGIGASTPKQPCGFGGDLNVPGRLADGPQDVLDGFSQILQ</sequence>
<comment type="caution">
    <text evidence="1">The sequence shown here is derived from an EMBL/GenBank/DDBJ whole genome shotgun (WGS) entry which is preliminary data.</text>
</comment>
<dbReference type="AlphaFoldDB" id="A0A5B0LZN1"/>
<accession>A0A5B0LZN1</accession>
<keyword evidence="2" id="KW-1185">Reference proteome</keyword>
<organism evidence="1 2">
    <name type="scientific">Puccinia graminis f. sp. tritici</name>
    <dbReference type="NCBI Taxonomy" id="56615"/>
    <lineage>
        <taxon>Eukaryota</taxon>
        <taxon>Fungi</taxon>
        <taxon>Dikarya</taxon>
        <taxon>Basidiomycota</taxon>
        <taxon>Pucciniomycotina</taxon>
        <taxon>Pucciniomycetes</taxon>
        <taxon>Pucciniales</taxon>
        <taxon>Pucciniaceae</taxon>
        <taxon>Puccinia</taxon>
    </lineage>
</organism>
<dbReference type="EMBL" id="VSWC01000183">
    <property type="protein sequence ID" value="KAA1069771.1"/>
    <property type="molecule type" value="Genomic_DNA"/>
</dbReference>
<name>A0A5B0LZN1_PUCGR</name>
<proteinExistence type="predicted"/>
<dbReference type="Proteomes" id="UP000324748">
    <property type="component" value="Unassembled WGS sequence"/>
</dbReference>